<protein>
    <submittedName>
        <fullName evidence="3">Uncharacterized protein</fullName>
    </submittedName>
</protein>
<sequence>MTPPLRDNGSPSPFEDGTHDPTGLPPPIAFNQAMADGLRLGGEAGGLDTLDLGPGAPSWMTALARSIRPLCVGALMMIPTAGAASVGLVAMVSPRAAAAMVAASTAFLAGIPTDIVLLIGTLASGYGLAKSVERLRGSK</sequence>
<evidence type="ECO:0000256" key="2">
    <source>
        <dbReference type="SAM" id="Phobius"/>
    </source>
</evidence>
<evidence type="ECO:0000313" key="4">
    <source>
        <dbReference type="Proteomes" id="UP000074072"/>
    </source>
</evidence>
<feature type="transmembrane region" description="Helical" evidence="2">
    <location>
        <begin position="70"/>
        <end position="90"/>
    </location>
</feature>
<dbReference type="AlphaFoldDB" id="A0A147INM2"/>
<dbReference type="Proteomes" id="UP000074072">
    <property type="component" value="Unassembled WGS sequence"/>
</dbReference>
<feature type="region of interest" description="Disordered" evidence="1">
    <location>
        <begin position="1"/>
        <end position="25"/>
    </location>
</feature>
<accession>A0A147INM2</accession>
<feature type="transmembrane region" description="Helical" evidence="2">
    <location>
        <begin position="96"/>
        <end position="129"/>
    </location>
</feature>
<evidence type="ECO:0000313" key="3">
    <source>
        <dbReference type="EMBL" id="KTT96881.1"/>
    </source>
</evidence>
<reference evidence="3 4" key="1">
    <citation type="journal article" date="2016" name="Front. Microbiol.">
        <title>Genomic Resource of Rice Seed Associated Bacteria.</title>
        <authorList>
            <person name="Midha S."/>
            <person name="Bansal K."/>
            <person name="Sharma S."/>
            <person name="Kumar N."/>
            <person name="Patil P.P."/>
            <person name="Chaudhry V."/>
            <person name="Patil P.B."/>
        </authorList>
    </citation>
    <scope>NUCLEOTIDE SEQUENCE [LARGE SCALE GENOMIC DNA]</scope>
    <source>
        <strain evidence="3 4">SB4</strain>
    </source>
</reference>
<dbReference type="EMBL" id="LDTE01000096">
    <property type="protein sequence ID" value="KTT96881.1"/>
    <property type="molecule type" value="Genomic_DNA"/>
</dbReference>
<proteinExistence type="predicted"/>
<dbReference type="OrthoDB" id="7585640at2"/>
<keyword evidence="2" id="KW-0812">Transmembrane</keyword>
<keyword evidence="2" id="KW-1133">Transmembrane helix</keyword>
<organism evidence="3 4">
    <name type="scientific">Sphingomonas sanguinis</name>
    <dbReference type="NCBI Taxonomy" id="33051"/>
    <lineage>
        <taxon>Bacteria</taxon>
        <taxon>Pseudomonadati</taxon>
        <taxon>Pseudomonadota</taxon>
        <taxon>Alphaproteobacteria</taxon>
        <taxon>Sphingomonadales</taxon>
        <taxon>Sphingomonadaceae</taxon>
        <taxon>Sphingomonas</taxon>
    </lineage>
</organism>
<keyword evidence="2" id="KW-0472">Membrane</keyword>
<dbReference type="PATRIC" id="fig|33051.4.peg.3833"/>
<comment type="caution">
    <text evidence="3">The sequence shown here is derived from an EMBL/GenBank/DDBJ whole genome shotgun (WGS) entry which is preliminary data.</text>
</comment>
<dbReference type="RefSeq" id="WP_058753101.1">
    <property type="nucleotide sequence ID" value="NZ_LDTE01000096.1"/>
</dbReference>
<evidence type="ECO:0000256" key="1">
    <source>
        <dbReference type="SAM" id="MobiDB-lite"/>
    </source>
</evidence>
<gene>
    <name evidence="3" type="ORF">SB4_14345</name>
</gene>
<name>A0A147INM2_9SPHN</name>